<name>A0ABM0XVP7_CAMSA</name>
<evidence type="ECO:0000313" key="2">
    <source>
        <dbReference type="RefSeq" id="XP_010491683.1"/>
    </source>
</evidence>
<sequence>MIQLSRERESDTIMSRLLRFSKLSHLSNVMKGSSFRWCSSSTTTKNPYLMYTISVKEIPDGSHKADGLLFDPAREKLFTVRDKSVPKDLLNSSLVGSSQGWGVFYDACDEELVRNVAMSSDSPEKEEDFVVAIKLPGSEIISLRLVSIDTVVTSRGLISNFLLPAWTTQTWLIRKQTNVFTSLVLEATACVHSTSMTTSTSVSYCFVTLLSFQCPSWSCSDHIPGKSIGWSLP</sequence>
<accession>A0ABM0XVP7</accession>
<keyword evidence="1" id="KW-1185">Reference proteome</keyword>
<evidence type="ECO:0000313" key="1">
    <source>
        <dbReference type="Proteomes" id="UP000694864"/>
    </source>
</evidence>
<dbReference type="Proteomes" id="UP000694864">
    <property type="component" value="Chromosome 20"/>
</dbReference>
<gene>
    <name evidence="2" type="primary">LOC104769226</name>
</gene>
<protein>
    <submittedName>
        <fullName evidence="2">Uncharacterized protein LOC104769226</fullName>
    </submittedName>
</protein>
<proteinExistence type="predicted"/>
<dbReference type="GeneID" id="104769226"/>
<organism evidence="1 2">
    <name type="scientific">Camelina sativa</name>
    <name type="common">False flax</name>
    <name type="synonym">Myagrum sativum</name>
    <dbReference type="NCBI Taxonomy" id="90675"/>
    <lineage>
        <taxon>Eukaryota</taxon>
        <taxon>Viridiplantae</taxon>
        <taxon>Streptophyta</taxon>
        <taxon>Embryophyta</taxon>
        <taxon>Tracheophyta</taxon>
        <taxon>Spermatophyta</taxon>
        <taxon>Magnoliopsida</taxon>
        <taxon>eudicotyledons</taxon>
        <taxon>Gunneridae</taxon>
        <taxon>Pentapetalae</taxon>
        <taxon>rosids</taxon>
        <taxon>malvids</taxon>
        <taxon>Brassicales</taxon>
        <taxon>Brassicaceae</taxon>
        <taxon>Camelineae</taxon>
        <taxon>Camelina</taxon>
    </lineage>
</organism>
<dbReference type="RefSeq" id="XP_010491683.1">
    <property type="nucleotide sequence ID" value="XM_010493381.2"/>
</dbReference>
<reference evidence="1" key="1">
    <citation type="journal article" date="2014" name="Nat. Commun.">
        <title>The emerging biofuel crop Camelina sativa retains a highly undifferentiated hexaploid genome structure.</title>
        <authorList>
            <person name="Kagale S."/>
            <person name="Koh C."/>
            <person name="Nixon J."/>
            <person name="Bollina V."/>
            <person name="Clarke W.E."/>
            <person name="Tuteja R."/>
            <person name="Spillane C."/>
            <person name="Robinson S.J."/>
            <person name="Links M.G."/>
            <person name="Clarke C."/>
            <person name="Higgins E.E."/>
            <person name="Huebert T."/>
            <person name="Sharpe A.G."/>
            <person name="Parkin I.A."/>
        </authorList>
    </citation>
    <scope>NUCLEOTIDE SEQUENCE [LARGE SCALE GENOMIC DNA]</scope>
    <source>
        <strain evidence="1">cv. DH55</strain>
    </source>
</reference>
<reference evidence="2" key="2">
    <citation type="submission" date="2025-08" db="UniProtKB">
        <authorList>
            <consortium name="RefSeq"/>
        </authorList>
    </citation>
    <scope>IDENTIFICATION</scope>
    <source>
        <tissue evidence="2">Leaf</tissue>
    </source>
</reference>